<dbReference type="AlphaFoldDB" id="A0A642UIT8"/>
<evidence type="ECO:0000256" key="4">
    <source>
        <dbReference type="PROSITE-ProRule" id="PRU00288"/>
    </source>
</evidence>
<feature type="domain" description="Arf-GAP" evidence="8">
    <location>
        <begin position="713"/>
        <end position="834"/>
    </location>
</feature>
<comment type="function">
    <text evidence="5">GTPase-activating protein for the ADP ribosylation factor family.</text>
</comment>
<dbReference type="Pfam" id="PF00169">
    <property type="entry name" value="PH"/>
    <property type="match status" value="1"/>
</dbReference>
<name>A0A642UIT8_DIURU</name>
<dbReference type="GO" id="GO:0005096">
    <property type="term" value="F:GTPase activator activity"/>
    <property type="evidence" value="ECO:0007669"/>
    <property type="project" value="UniProtKB-KW"/>
</dbReference>
<dbReference type="InterPro" id="IPR037278">
    <property type="entry name" value="ARFGAP/RecO"/>
</dbReference>
<keyword evidence="3 5" id="KW-0862">Zinc</keyword>
<dbReference type="CDD" id="cd08204">
    <property type="entry name" value="ArfGap"/>
    <property type="match status" value="1"/>
</dbReference>
<dbReference type="PROSITE" id="PS50115">
    <property type="entry name" value="ARFGAP"/>
    <property type="match status" value="1"/>
</dbReference>
<feature type="region of interest" description="Disordered" evidence="6">
    <location>
        <begin position="655"/>
        <end position="682"/>
    </location>
</feature>
<dbReference type="SUPFAM" id="SSF103657">
    <property type="entry name" value="BAR/IMD domain-like"/>
    <property type="match status" value="1"/>
</dbReference>
<dbReference type="GO" id="GO:0006891">
    <property type="term" value="P:intra-Golgi vesicle-mediated transport"/>
    <property type="evidence" value="ECO:0007669"/>
    <property type="project" value="TreeGrafter"/>
</dbReference>
<accession>A0A642UIT8</accession>
<dbReference type="GO" id="GO:0008270">
    <property type="term" value="F:zinc ion binding"/>
    <property type="evidence" value="ECO:0007669"/>
    <property type="project" value="UniProtKB-KW"/>
</dbReference>
<organism evidence="9 10">
    <name type="scientific">Diutina rugosa</name>
    <name type="common">Yeast</name>
    <name type="synonym">Candida rugosa</name>
    <dbReference type="NCBI Taxonomy" id="5481"/>
    <lineage>
        <taxon>Eukaryota</taxon>
        <taxon>Fungi</taxon>
        <taxon>Dikarya</taxon>
        <taxon>Ascomycota</taxon>
        <taxon>Saccharomycotina</taxon>
        <taxon>Pichiomycetes</taxon>
        <taxon>Debaryomycetaceae</taxon>
        <taxon>Diutina</taxon>
    </lineage>
</organism>
<reference evidence="9 10" key="1">
    <citation type="submission" date="2019-07" db="EMBL/GenBank/DDBJ databases">
        <title>Genome assembly of two rare yeast pathogens: Diutina rugosa and Trichomonascus ciferrii.</title>
        <authorList>
            <person name="Mixao V."/>
            <person name="Saus E."/>
            <person name="Hansen A."/>
            <person name="Lass-Flor C."/>
            <person name="Gabaldon T."/>
        </authorList>
    </citation>
    <scope>NUCLEOTIDE SEQUENCE [LARGE SCALE GENOMIC DNA]</scope>
    <source>
        <strain evidence="9 10">CBS 613</strain>
    </source>
</reference>
<dbReference type="SUPFAM" id="SSF57863">
    <property type="entry name" value="ArfGap/RecO-like zinc finger"/>
    <property type="match status" value="1"/>
</dbReference>
<evidence type="ECO:0000259" key="8">
    <source>
        <dbReference type="PROSITE" id="PS50115"/>
    </source>
</evidence>
<dbReference type="OMA" id="QFRQMIE"/>
<dbReference type="PROSITE" id="PS50003">
    <property type="entry name" value="PH_DOMAIN"/>
    <property type="match status" value="1"/>
</dbReference>
<dbReference type="Proteomes" id="UP000449547">
    <property type="component" value="Unassembled WGS sequence"/>
</dbReference>
<dbReference type="Gene3D" id="1.20.1270.60">
    <property type="entry name" value="Arfaptin homology (AH) domain/BAR domain"/>
    <property type="match status" value="1"/>
</dbReference>
<comment type="caution">
    <text evidence="9">The sequence shown here is derived from an EMBL/GenBank/DDBJ whole genome shotgun (WGS) entry which is preliminary data.</text>
</comment>
<keyword evidence="5" id="KW-0963">Cytoplasm</keyword>
<evidence type="ECO:0000256" key="6">
    <source>
        <dbReference type="SAM" id="MobiDB-lite"/>
    </source>
</evidence>
<dbReference type="InterPro" id="IPR027267">
    <property type="entry name" value="AH/BAR_dom_sf"/>
</dbReference>
<dbReference type="InterPro" id="IPR001164">
    <property type="entry name" value="ArfGAP_dom"/>
</dbReference>
<dbReference type="SUPFAM" id="SSF50729">
    <property type="entry name" value="PH domain-like"/>
    <property type="match status" value="1"/>
</dbReference>
<dbReference type="Gene3D" id="1.10.220.150">
    <property type="entry name" value="Arf GTPase activating protein"/>
    <property type="match status" value="1"/>
</dbReference>
<feature type="compositionally biased region" description="Polar residues" evidence="6">
    <location>
        <begin position="210"/>
        <end position="224"/>
    </location>
</feature>
<keyword evidence="5" id="KW-0677">Repeat</keyword>
<evidence type="ECO:0000256" key="3">
    <source>
        <dbReference type="ARBA" id="ARBA00022833"/>
    </source>
</evidence>
<dbReference type="InterPro" id="IPR011993">
    <property type="entry name" value="PH-like_dom_sf"/>
</dbReference>
<dbReference type="GO" id="GO:0005802">
    <property type="term" value="C:trans-Golgi network"/>
    <property type="evidence" value="ECO:0007669"/>
    <property type="project" value="TreeGrafter"/>
</dbReference>
<keyword evidence="10" id="KW-1185">Reference proteome</keyword>
<dbReference type="PANTHER" id="PTHR23180">
    <property type="entry name" value="CENTAURIN/ARF"/>
    <property type="match status" value="1"/>
</dbReference>
<keyword evidence="1 5" id="KW-0479">Metal-binding</keyword>
<evidence type="ECO:0000259" key="7">
    <source>
        <dbReference type="PROSITE" id="PS50003"/>
    </source>
</evidence>
<dbReference type="CDD" id="cd00821">
    <property type="entry name" value="PH"/>
    <property type="match status" value="1"/>
</dbReference>
<dbReference type="InterPro" id="IPR001849">
    <property type="entry name" value="PH_domain"/>
</dbReference>
<dbReference type="InterPro" id="IPR045258">
    <property type="entry name" value="ACAP1/2/3-like"/>
</dbReference>
<feature type="compositionally biased region" description="Basic and acidic residues" evidence="6">
    <location>
        <begin position="663"/>
        <end position="676"/>
    </location>
</feature>
<dbReference type="Pfam" id="PF01412">
    <property type="entry name" value="ArfGap"/>
    <property type="match status" value="1"/>
</dbReference>
<dbReference type="SMART" id="SM00233">
    <property type="entry name" value="PH"/>
    <property type="match status" value="1"/>
</dbReference>
<proteinExistence type="predicted"/>
<feature type="domain" description="PH" evidence="7">
    <location>
        <begin position="550"/>
        <end position="648"/>
    </location>
</feature>
<evidence type="ECO:0000256" key="5">
    <source>
        <dbReference type="RuleBase" id="RU369028"/>
    </source>
</evidence>
<evidence type="ECO:0000313" key="9">
    <source>
        <dbReference type="EMBL" id="KAA8899795.1"/>
    </source>
</evidence>
<keyword evidence="2 4" id="KW-0863">Zinc-finger</keyword>
<evidence type="ECO:0000256" key="1">
    <source>
        <dbReference type="ARBA" id="ARBA00022723"/>
    </source>
</evidence>
<dbReference type="PANTHER" id="PTHR23180:SF160">
    <property type="entry name" value="ADP-RIBOSYLATION FACTOR GTPASE-ACTIVATING PROTEIN EFFECTOR PROTEIN 1"/>
    <property type="match status" value="1"/>
</dbReference>
<protein>
    <recommendedName>
        <fullName evidence="5">ADP-ribosylation factor GTPase-activating protein</fullName>
    </recommendedName>
</protein>
<dbReference type="Gene3D" id="2.30.29.30">
    <property type="entry name" value="Pleckstrin-homology domain (PH domain)/Phosphotyrosine-binding domain (PTB)"/>
    <property type="match status" value="1"/>
</dbReference>
<dbReference type="RefSeq" id="XP_034011073.1">
    <property type="nucleotide sequence ID" value="XM_034156883.1"/>
</dbReference>
<dbReference type="SMART" id="SM00105">
    <property type="entry name" value="ArfGap"/>
    <property type="match status" value="1"/>
</dbReference>
<keyword evidence="5" id="KW-0343">GTPase activation</keyword>
<dbReference type="GO" id="GO:0005768">
    <property type="term" value="C:endosome"/>
    <property type="evidence" value="ECO:0007669"/>
    <property type="project" value="TreeGrafter"/>
</dbReference>
<dbReference type="GeneID" id="54782703"/>
<evidence type="ECO:0000256" key="2">
    <source>
        <dbReference type="ARBA" id="ARBA00022771"/>
    </source>
</evidence>
<comment type="subcellular location">
    <subcellularLocation>
        <location evidence="5">Cytoplasm</location>
    </subcellularLocation>
</comment>
<dbReference type="OrthoDB" id="10266696at2759"/>
<gene>
    <name evidence="9" type="ORF">DIURU_004052</name>
</gene>
<sequence>MSLNALIFPYAESIASGVSLARLQFTPAADDHRLVLDLTEDKQVASWGYTGGSVANAAIPTAPLEYIASPIPQVPPTDEDERSLRHHRQCPLIVQVPMQFCRLKLSVTFTTVPHNMETKSLLIIKSPATQRRPSTPEKLAPGAEVSKLVYTNLPLDRDATKQRLTINDAYRLTGFVEVSVWEYDATTDSHRLLFDFRFYAQPPPTPPAANGSSEKSSEPTTPVSPDTPVAKDIPVSVDAYQRQFTFVLEDGPDFRSRISRYESSFGSYKKSTLALYDELRAVDTAVRKLATSRPRLRELLSAVVDAHGPQMLRQLQFVAEFDRRLGQVFEVVEKNLRFIVSDVFDLSALRKMSQTLAGLSLSGLDGNETNELYQKKKRFESHSKEYYSWLNKYLSNEKDRPESKLLAKRKAFEVSKYDYMNQLDGVTNNQYANHWLEGLFKFIQLPYDPHQPHLLNFSQFRDPKQRDILVSDKYSIYLHAVSMFNSEKTKLRQLIEASQSNEELTTVLKHNSLNPTGASSNDAVVTHDSLSQIFDESGSVFTPRPNSDQTADMSSILYALGGQGKPGWHKEWVVLRNGLLMEYSDWRKGSKPINTPIAIALASIKPMTYDKRQNCFAIITSAGNKHVFQAIDADERSKWMKALYQAGQVMVDSQMPAIPRRRNSSDKRPSGSDKRPLSRLITDNDAATTPQAAVAAAAVSPVSITSRKWDNGDDVYHSVRSRPLANNHLCADCGSAEQVEWVSINWLVCVCVECASCHRNLGSHISKIRSLKLDTFDAEMRYLLSYVNNADANRYLEARRSTRPTPQSSHPHRLEYIRAKYRDRKFVAPNDNPDSALIGAIQNIDIPQVLKSIAQGGNVNMHLQINVPSTKAGAPAAAAPTPRVVSLFEYSLRKFVTMEHDHRPMFCVSQLLLLNGCNIDNIAYNHEIGLSEEAMAYWRSCRDKLGSH</sequence>
<keyword evidence="5" id="KW-0040">ANK repeat</keyword>
<dbReference type="InterPro" id="IPR038508">
    <property type="entry name" value="ArfGAP_dom_sf"/>
</dbReference>
<dbReference type="VEuPathDB" id="FungiDB:DIURU_004052"/>
<dbReference type="EMBL" id="SWFT01000120">
    <property type="protein sequence ID" value="KAA8899795.1"/>
    <property type="molecule type" value="Genomic_DNA"/>
</dbReference>
<evidence type="ECO:0000313" key="10">
    <source>
        <dbReference type="Proteomes" id="UP000449547"/>
    </source>
</evidence>
<feature type="region of interest" description="Disordered" evidence="6">
    <location>
        <begin position="204"/>
        <end position="232"/>
    </location>
</feature>